<dbReference type="Proteomes" id="UP001159363">
    <property type="component" value="Chromosome 2"/>
</dbReference>
<evidence type="ECO:0000313" key="2">
    <source>
        <dbReference type="EMBL" id="KAJ8894007.1"/>
    </source>
</evidence>
<keyword evidence="3" id="KW-1185">Reference proteome</keyword>
<sequence>MTESYQERNVQRTFQYSVVCVLDYFLVHEKEGKDLVDWWDVEVPGIFACLQGSNECVVDGLYVVVLHQGVEVSRVPEQAEHVNDTAGALFRVLVVNLVLREQTSFLLDLDKFLHVGRDLQEQKRGSTLISKTLAIPRTAYSGCETHPGRIGRSPRAAAWLPRARPGRPLEVPPTAGTQALILATRWTWTRPGYLSSTSFSSMATRHRGAVCVARWIWQLAGAHLSPLAPFFVTRAQLCRQVFVSLANQVLRLPQQVARDFSARRCGLRMEEGLGKNWPWDPLQHSPIVISGNRGGPKSGWPDRESKPDPPECESALSWPSINSRATVTGRGAVLVEKKDSEVLAGAPRLVARQMCYTLISYSRPMWDPGRGGIVDRLLASHLGEPDSITGGFTPEYPHVGIVLGDAIGRWVFLGISRFPRPCIPALLHFHHFSSSLVLKITILRAAQISRLQSTSKSTTPLTARPRVVLLPPTSARLYYLPGRDRHPIDCSLRRAEVPLQQNPKADPADVKKLHLDTFGPLRAVT</sequence>
<feature type="compositionally biased region" description="Basic and acidic residues" evidence="1">
    <location>
        <begin position="300"/>
        <end position="309"/>
    </location>
</feature>
<name>A0ABQ9IC45_9NEOP</name>
<gene>
    <name evidence="2" type="ORF">PR048_006615</name>
</gene>
<protein>
    <submittedName>
        <fullName evidence="2">Uncharacterized protein</fullName>
    </submittedName>
</protein>
<accession>A0ABQ9IC45</accession>
<reference evidence="2 3" key="1">
    <citation type="submission" date="2023-02" db="EMBL/GenBank/DDBJ databases">
        <title>LHISI_Scaffold_Assembly.</title>
        <authorList>
            <person name="Stuart O.P."/>
            <person name="Cleave R."/>
            <person name="Magrath M.J.L."/>
            <person name="Mikheyev A.S."/>
        </authorList>
    </citation>
    <scope>NUCLEOTIDE SEQUENCE [LARGE SCALE GENOMIC DNA]</scope>
    <source>
        <strain evidence="2">Daus_M_001</strain>
        <tissue evidence="2">Leg muscle</tissue>
    </source>
</reference>
<evidence type="ECO:0000313" key="3">
    <source>
        <dbReference type="Proteomes" id="UP001159363"/>
    </source>
</evidence>
<comment type="caution">
    <text evidence="2">The sequence shown here is derived from an EMBL/GenBank/DDBJ whole genome shotgun (WGS) entry which is preliminary data.</text>
</comment>
<dbReference type="EMBL" id="JARBHB010000002">
    <property type="protein sequence ID" value="KAJ8894007.1"/>
    <property type="molecule type" value="Genomic_DNA"/>
</dbReference>
<organism evidence="2 3">
    <name type="scientific">Dryococelus australis</name>
    <dbReference type="NCBI Taxonomy" id="614101"/>
    <lineage>
        <taxon>Eukaryota</taxon>
        <taxon>Metazoa</taxon>
        <taxon>Ecdysozoa</taxon>
        <taxon>Arthropoda</taxon>
        <taxon>Hexapoda</taxon>
        <taxon>Insecta</taxon>
        <taxon>Pterygota</taxon>
        <taxon>Neoptera</taxon>
        <taxon>Polyneoptera</taxon>
        <taxon>Phasmatodea</taxon>
        <taxon>Verophasmatodea</taxon>
        <taxon>Anareolatae</taxon>
        <taxon>Phasmatidae</taxon>
        <taxon>Eurycanthinae</taxon>
        <taxon>Dryococelus</taxon>
    </lineage>
</organism>
<evidence type="ECO:0000256" key="1">
    <source>
        <dbReference type="SAM" id="MobiDB-lite"/>
    </source>
</evidence>
<proteinExistence type="predicted"/>
<feature type="region of interest" description="Disordered" evidence="1">
    <location>
        <begin position="290"/>
        <end position="315"/>
    </location>
</feature>